<evidence type="ECO:0000313" key="1">
    <source>
        <dbReference type="EMBL" id="JAH80869.1"/>
    </source>
</evidence>
<reference evidence="1" key="2">
    <citation type="journal article" date="2015" name="Fish Shellfish Immunol.">
        <title>Early steps in the European eel (Anguilla anguilla)-Vibrio vulnificus interaction in the gills: Role of the RtxA13 toxin.</title>
        <authorList>
            <person name="Callol A."/>
            <person name="Pajuelo D."/>
            <person name="Ebbesson L."/>
            <person name="Teles M."/>
            <person name="MacKenzie S."/>
            <person name="Amaro C."/>
        </authorList>
    </citation>
    <scope>NUCLEOTIDE SEQUENCE</scope>
</reference>
<name>A0A0E9VRY4_ANGAN</name>
<protein>
    <submittedName>
        <fullName evidence="1">Uncharacterized protein</fullName>
    </submittedName>
</protein>
<dbReference type="AlphaFoldDB" id="A0A0E9VRY4"/>
<accession>A0A0E9VRY4</accession>
<proteinExistence type="predicted"/>
<organism evidence="1">
    <name type="scientific">Anguilla anguilla</name>
    <name type="common">European freshwater eel</name>
    <name type="synonym">Muraena anguilla</name>
    <dbReference type="NCBI Taxonomy" id="7936"/>
    <lineage>
        <taxon>Eukaryota</taxon>
        <taxon>Metazoa</taxon>
        <taxon>Chordata</taxon>
        <taxon>Craniata</taxon>
        <taxon>Vertebrata</taxon>
        <taxon>Euteleostomi</taxon>
        <taxon>Actinopterygii</taxon>
        <taxon>Neopterygii</taxon>
        <taxon>Teleostei</taxon>
        <taxon>Anguilliformes</taxon>
        <taxon>Anguillidae</taxon>
        <taxon>Anguilla</taxon>
    </lineage>
</organism>
<dbReference type="EMBL" id="GBXM01027708">
    <property type="protein sequence ID" value="JAH80869.1"/>
    <property type="molecule type" value="Transcribed_RNA"/>
</dbReference>
<sequence>MQGNTKQLSDIYGELKDTKTANYGF</sequence>
<reference evidence="1" key="1">
    <citation type="submission" date="2014-11" db="EMBL/GenBank/DDBJ databases">
        <authorList>
            <person name="Amaro Gonzalez C."/>
        </authorList>
    </citation>
    <scope>NUCLEOTIDE SEQUENCE</scope>
</reference>